<evidence type="ECO:0000313" key="2">
    <source>
        <dbReference type="Proteomes" id="UP001163046"/>
    </source>
</evidence>
<name>A0A9W9YE01_9CNID</name>
<evidence type="ECO:0000313" key="1">
    <source>
        <dbReference type="EMBL" id="KAJ7330587.1"/>
    </source>
</evidence>
<accession>A0A9W9YE01</accession>
<comment type="caution">
    <text evidence="1">The sequence shown here is derived from an EMBL/GenBank/DDBJ whole genome shotgun (WGS) entry which is preliminary data.</text>
</comment>
<proteinExistence type="predicted"/>
<dbReference type="Proteomes" id="UP001163046">
    <property type="component" value="Unassembled WGS sequence"/>
</dbReference>
<reference evidence="1" key="1">
    <citation type="submission" date="2023-01" db="EMBL/GenBank/DDBJ databases">
        <title>Genome assembly of the deep-sea coral Lophelia pertusa.</title>
        <authorList>
            <person name="Herrera S."/>
            <person name="Cordes E."/>
        </authorList>
    </citation>
    <scope>NUCLEOTIDE SEQUENCE</scope>
    <source>
        <strain evidence="1">USNM1676648</strain>
        <tissue evidence="1">Polyp</tissue>
    </source>
</reference>
<dbReference type="EMBL" id="MU827792">
    <property type="protein sequence ID" value="KAJ7330587.1"/>
    <property type="molecule type" value="Genomic_DNA"/>
</dbReference>
<dbReference type="OrthoDB" id="5990547at2759"/>
<sequence length="558" mass="62999">MADDWRMFPFINPRQFSATFLDFQRNSRGYNHEEVNTADIDATKRLLSPFLPKHQLSDSIPQCHPLGNTMWIFAKECATGPCQSRNHSTGLNPPVCRLNSEEDLQATPQEADELSCSSTLPHFASNSAPSACKIPELNKQRHLEDAGPLESEFVNTVGLNEAIKTTSDGTDQNQNTVLSEFSSSYNGGYHFPACGEVCNEAQVYSKLSTTEAVLNFVGNEQLRSQGHQAAILKTEKTLGTSLSDEKSSHFEQHIEPVNFKSETKLITCHAQNDLENNVDIGGGTENKHNHLFTDDGKCIKKYEKNENTEESVASVAYVNDIEERDVTNGQHLCEDLLAITEKKNLRKNHFTRSVISSRYLCISKEIDATVSVLESEMIGMYDYISGTVHGLQQGFYRDDESESQLQFSRWQYWCSDPVTGYKVPHAIKCRSRFGSRGFLTHLHHILIALSPQTADSGKVLKEHSPVAWLLTSPALGVTLDWQVQEKLLKFVQTLSTDKVNKELDPTMSNKDCFSTQWYNLLVVVDEYRFVEKDIPLVEVYELCPNEEIKLVNFELNYM</sequence>
<dbReference type="AlphaFoldDB" id="A0A9W9YE01"/>
<keyword evidence="2" id="KW-1185">Reference proteome</keyword>
<organism evidence="1 2">
    <name type="scientific">Desmophyllum pertusum</name>
    <dbReference type="NCBI Taxonomy" id="174260"/>
    <lineage>
        <taxon>Eukaryota</taxon>
        <taxon>Metazoa</taxon>
        <taxon>Cnidaria</taxon>
        <taxon>Anthozoa</taxon>
        <taxon>Hexacorallia</taxon>
        <taxon>Scleractinia</taxon>
        <taxon>Caryophylliina</taxon>
        <taxon>Caryophylliidae</taxon>
        <taxon>Desmophyllum</taxon>
    </lineage>
</organism>
<gene>
    <name evidence="1" type="ORF">OS493_022201</name>
</gene>
<protein>
    <submittedName>
        <fullName evidence="1">Uncharacterized protein</fullName>
    </submittedName>
</protein>